<keyword evidence="1" id="KW-0812">Transmembrane</keyword>
<keyword evidence="1" id="KW-0472">Membrane</keyword>
<dbReference type="OrthoDB" id="10350799at2759"/>
<evidence type="ECO:0000313" key="2">
    <source>
        <dbReference type="EMBL" id="CBN78242.1"/>
    </source>
</evidence>
<protein>
    <submittedName>
        <fullName evidence="2">Uncharacterized protein</fullName>
    </submittedName>
</protein>
<reference evidence="2 3" key="1">
    <citation type="journal article" date="2010" name="Nature">
        <title>The Ectocarpus genome and the independent evolution of multicellularity in brown algae.</title>
        <authorList>
            <person name="Cock J.M."/>
            <person name="Sterck L."/>
            <person name="Rouze P."/>
            <person name="Scornet D."/>
            <person name="Allen A.E."/>
            <person name="Amoutzias G."/>
            <person name="Anthouard V."/>
            <person name="Artiguenave F."/>
            <person name="Aury J.M."/>
            <person name="Badger J.H."/>
            <person name="Beszteri B."/>
            <person name="Billiau K."/>
            <person name="Bonnet E."/>
            <person name="Bothwell J.H."/>
            <person name="Bowler C."/>
            <person name="Boyen C."/>
            <person name="Brownlee C."/>
            <person name="Carrano C.J."/>
            <person name="Charrier B."/>
            <person name="Cho G.Y."/>
            <person name="Coelho S.M."/>
            <person name="Collen J."/>
            <person name="Corre E."/>
            <person name="Da Silva C."/>
            <person name="Delage L."/>
            <person name="Delaroque N."/>
            <person name="Dittami S.M."/>
            <person name="Doulbeau S."/>
            <person name="Elias M."/>
            <person name="Farnham G."/>
            <person name="Gachon C.M."/>
            <person name="Gschloessl B."/>
            <person name="Heesch S."/>
            <person name="Jabbari K."/>
            <person name="Jubin C."/>
            <person name="Kawai H."/>
            <person name="Kimura K."/>
            <person name="Kloareg B."/>
            <person name="Kupper F.C."/>
            <person name="Lang D."/>
            <person name="Le Bail A."/>
            <person name="Leblanc C."/>
            <person name="Lerouge P."/>
            <person name="Lohr M."/>
            <person name="Lopez P.J."/>
            <person name="Martens C."/>
            <person name="Maumus F."/>
            <person name="Michel G."/>
            <person name="Miranda-Saavedra D."/>
            <person name="Morales J."/>
            <person name="Moreau H."/>
            <person name="Motomura T."/>
            <person name="Nagasato C."/>
            <person name="Napoli C.A."/>
            <person name="Nelson D.R."/>
            <person name="Nyvall-Collen P."/>
            <person name="Peters A.F."/>
            <person name="Pommier C."/>
            <person name="Potin P."/>
            <person name="Poulain J."/>
            <person name="Quesneville H."/>
            <person name="Read B."/>
            <person name="Rensing S.A."/>
            <person name="Ritter A."/>
            <person name="Rousvoal S."/>
            <person name="Samanta M."/>
            <person name="Samson G."/>
            <person name="Schroeder D.C."/>
            <person name="Segurens B."/>
            <person name="Strittmatter M."/>
            <person name="Tonon T."/>
            <person name="Tregear J.W."/>
            <person name="Valentin K."/>
            <person name="von Dassow P."/>
            <person name="Yamagishi T."/>
            <person name="Van de Peer Y."/>
            <person name="Wincker P."/>
        </authorList>
    </citation>
    <scope>NUCLEOTIDE SEQUENCE [LARGE SCALE GENOMIC DNA]</scope>
    <source>
        <strain evidence="3">Ec32 / CCAP1310/4</strain>
    </source>
</reference>
<evidence type="ECO:0000313" key="3">
    <source>
        <dbReference type="Proteomes" id="UP000002630"/>
    </source>
</evidence>
<gene>
    <name evidence="2" type="ORF">Esi_0005_0038</name>
</gene>
<evidence type="ECO:0000256" key="1">
    <source>
        <dbReference type="SAM" id="Phobius"/>
    </source>
</evidence>
<feature type="transmembrane region" description="Helical" evidence="1">
    <location>
        <begin position="102"/>
        <end position="125"/>
    </location>
</feature>
<dbReference type="EMBL" id="FN649760">
    <property type="protein sequence ID" value="CBN78242.1"/>
    <property type="molecule type" value="Genomic_DNA"/>
</dbReference>
<proteinExistence type="predicted"/>
<dbReference type="Proteomes" id="UP000002630">
    <property type="component" value="Unassembled WGS sequence"/>
</dbReference>
<keyword evidence="1" id="KW-1133">Transmembrane helix</keyword>
<feature type="transmembrane region" description="Helical" evidence="1">
    <location>
        <begin position="145"/>
        <end position="169"/>
    </location>
</feature>
<name>D8LNN2_ECTSI</name>
<feature type="transmembrane region" description="Helical" evidence="1">
    <location>
        <begin position="28"/>
        <end position="46"/>
    </location>
</feature>
<feature type="transmembrane region" description="Helical" evidence="1">
    <location>
        <begin position="58"/>
        <end position="82"/>
    </location>
</feature>
<sequence>MISVCWVGERLEGFIKALKYLEQTSSNMLAITNLAICINLALVVNSHRTLSRVKSVSTPALVLLFLAISVIAAAASVPFWSITVVSGTAFWVTNADKAKADWIIVSIIILEFVVGICMFVIVSWLMAFRMQAIKECWKIHARIRYYFVLTLIATAVNLALGISGLSYVFRDNAG</sequence>
<keyword evidence="3" id="KW-1185">Reference proteome</keyword>
<organism evidence="2 3">
    <name type="scientific">Ectocarpus siliculosus</name>
    <name type="common">Brown alga</name>
    <name type="synonym">Conferva siliculosa</name>
    <dbReference type="NCBI Taxonomy" id="2880"/>
    <lineage>
        <taxon>Eukaryota</taxon>
        <taxon>Sar</taxon>
        <taxon>Stramenopiles</taxon>
        <taxon>Ochrophyta</taxon>
        <taxon>PX clade</taxon>
        <taxon>Phaeophyceae</taxon>
        <taxon>Ectocarpales</taxon>
        <taxon>Ectocarpaceae</taxon>
        <taxon>Ectocarpus</taxon>
    </lineage>
</organism>
<dbReference type="InParanoid" id="D8LNN2"/>
<dbReference type="AlphaFoldDB" id="D8LNN2"/>
<accession>D8LNN2</accession>